<comment type="caution">
    <text evidence="2">The sequence shown here is derived from an EMBL/GenBank/DDBJ whole genome shotgun (WGS) entry which is preliminary data.</text>
</comment>
<reference evidence="3" key="1">
    <citation type="journal article" date="2019" name="Int. J. Syst. Evol. Microbiol.">
        <title>The Global Catalogue of Microorganisms (GCM) 10K type strain sequencing project: providing services to taxonomists for standard genome sequencing and annotation.</title>
        <authorList>
            <consortium name="The Broad Institute Genomics Platform"/>
            <consortium name="The Broad Institute Genome Sequencing Center for Infectious Disease"/>
            <person name="Wu L."/>
            <person name="Ma J."/>
        </authorList>
    </citation>
    <scope>NUCLEOTIDE SEQUENCE [LARGE SCALE GENOMIC DNA]</scope>
    <source>
        <strain evidence="3">TISTR 2562</strain>
    </source>
</reference>
<evidence type="ECO:0000313" key="2">
    <source>
        <dbReference type="EMBL" id="MFD2739707.1"/>
    </source>
</evidence>
<dbReference type="Gene3D" id="3.30.750.24">
    <property type="entry name" value="STAS domain"/>
    <property type="match status" value="1"/>
</dbReference>
<dbReference type="PANTHER" id="PTHR33495:SF2">
    <property type="entry name" value="ANTI-SIGMA FACTOR ANTAGONIST TM_1081-RELATED"/>
    <property type="match status" value="1"/>
</dbReference>
<dbReference type="EMBL" id="JBHUMP010000006">
    <property type="protein sequence ID" value="MFD2739707.1"/>
    <property type="molecule type" value="Genomic_DNA"/>
</dbReference>
<dbReference type="PANTHER" id="PTHR33495">
    <property type="entry name" value="ANTI-SIGMA FACTOR ANTAGONIST TM_1081-RELATED-RELATED"/>
    <property type="match status" value="1"/>
</dbReference>
<dbReference type="InterPro" id="IPR036513">
    <property type="entry name" value="STAS_dom_sf"/>
</dbReference>
<organism evidence="2 3">
    <name type="scientific">Sulfitobacter aestuarii</name>
    <dbReference type="NCBI Taxonomy" id="2161676"/>
    <lineage>
        <taxon>Bacteria</taxon>
        <taxon>Pseudomonadati</taxon>
        <taxon>Pseudomonadota</taxon>
        <taxon>Alphaproteobacteria</taxon>
        <taxon>Rhodobacterales</taxon>
        <taxon>Roseobacteraceae</taxon>
        <taxon>Sulfitobacter</taxon>
    </lineage>
</organism>
<dbReference type="InterPro" id="IPR002645">
    <property type="entry name" value="STAS_dom"/>
</dbReference>
<evidence type="ECO:0000313" key="3">
    <source>
        <dbReference type="Proteomes" id="UP001597474"/>
    </source>
</evidence>
<sequence>MELSSETEGRICVISVAAPRIDMAGALAFKDDMRRLTVAAPEVVILDLGAVSFIDSSGLGAIVAIMKHLAPERELVLAGLTPHVEKVFRLTRMDSVFRLFSRLEDARAAVQTSVAGG</sequence>
<name>A0ABW5U4Q6_9RHOB</name>
<keyword evidence="3" id="KW-1185">Reference proteome</keyword>
<dbReference type="SUPFAM" id="SSF52091">
    <property type="entry name" value="SpoIIaa-like"/>
    <property type="match status" value="1"/>
</dbReference>
<dbReference type="PROSITE" id="PS50801">
    <property type="entry name" value="STAS"/>
    <property type="match status" value="1"/>
</dbReference>
<dbReference type="RefSeq" id="WP_386373575.1">
    <property type="nucleotide sequence ID" value="NZ_JBHUMP010000006.1"/>
</dbReference>
<dbReference type="Pfam" id="PF01740">
    <property type="entry name" value="STAS"/>
    <property type="match status" value="1"/>
</dbReference>
<protein>
    <submittedName>
        <fullName evidence="2">STAS domain-containing protein</fullName>
    </submittedName>
</protein>
<feature type="domain" description="STAS" evidence="1">
    <location>
        <begin position="21"/>
        <end position="110"/>
    </location>
</feature>
<gene>
    <name evidence="2" type="ORF">ACFSUD_09010</name>
</gene>
<dbReference type="Proteomes" id="UP001597474">
    <property type="component" value="Unassembled WGS sequence"/>
</dbReference>
<evidence type="ECO:0000259" key="1">
    <source>
        <dbReference type="PROSITE" id="PS50801"/>
    </source>
</evidence>
<accession>A0ABW5U4Q6</accession>
<proteinExistence type="predicted"/>
<dbReference type="CDD" id="cd07043">
    <property type="entry name" value="STAS_anti-anti-sigma_factors"/>
    <property type="match status" value="1"/>
</dbReference>